<evidence type="ECO:0000313" key="3">
    <source>
        <dbReference type="Proteomes" id="UP000033514"/>
    </source>
</evidence>
<dbReference type="STRING" id="361041.VW35_01000"/>
<dbReference type="CDD" id="cd22343">
    <property type="entry name" value="PDDEXK_lambda_exonuclease-like"/>
    <property type="match status" value="1"/>
</dbReference>
<dbReference type="InterPro" id="IPR011604">
    <property type="entry name" value="PDDEXK-like_dom_sf"/>
</dbReference>
<organism evidence="2 3">
    <name type="scientific">Devosia soli</name>
    <dbReference type="NCBI Taxonomy" id="361041"/>
    <lineage>
        <taxon>Bacteria</taxon>
        <taxon>Pseudomonadati</taxon>
        <taxon>Pseudomonadota</taxon>
        <taxon>Alphaproteobacteria</taxon>
        <taxon>Hyphomicrobiales</taxon>
        <taxon>Devosiaceae</taxon>
        <taxon>Devosia</taxon>
    </lineage>
</organism>
<keyword evidence="3" id="KW-1185">Reference proteome</keyword>
<dbReference type="EMBL" id="LAJG01000005">
    <property type="protein sequence ID" value="KKB80817.1"/>
    <property type="molecule type" value="Genomic_DNA"/>
</dbReference>
<dbReference type="Gene3D" id="3.90.320.10">
    <property type="match status" value="1"/>
</dbReference>
<dbReference type="OrthoDB" id="1245848at2"/>
<dbReference type="AlphaFoldDB" id="A0A0F5LGW6"/>
<feature type="domain" description="YqaJ viral recombinase" evidence="1">
    <location>
        <begin position="10"/>
        <end position="151"/>
    </location>
</feature>
<comment type="caution">
    <text evidence="2">The sequence shown here is derived from an EMBL/GenBank/DDBJ whole genome shotgun (WGS) entry which is preliminary data.</text>
</comment>
<dbReference type="RefSeq" id="WP_046141170.1">
    <property type="nucleotide sequence ID" value="NZ_LAJG01000005.1"/>
</dbReference>
<keyword evidence="2" id="KW-0378">Hydrolase</keyword>
<keyword evidence="2" id="KW-0540">Nuclease</keyword>
<reference evidence="2 3" key="1">
    <citation type="submission" date="2015-03" db="EMBL/GenBank/DDBJ databases">
        <authorList>
            <person name="Hassan Y.I."/>
            <person name="Lepp D."/>
            <person name="Zhou T."/>
        </authorList>
    </citation>
    <scope>NUCLEOTIDE SEQUENCE [LARGE SCALE GENOMIC DNA]</scope>
    <source>
        <strain evidence="2 3">GH2-10</strain>
    </source>
</reference>
<dbReference type="InterPro" id="IPR051703">
    <property type="entry name" value="NF-kappa-B_Signaling_Reg"/>
</dbReference>
<sequence length="213" mass="23479">MSDFEQGSADWFAARLGKVTASRVADVIAKTKTGYSTSRANYAAQLIAERLTGTVAESYSNAAMQWGTEQEPEARLAYEFGHDADVVQVAFVEHPTIGMSGASPDGLIGDDGLVEIKCPITATHLDTLRDEKIPGKYETQMLWQMACTGRQWCDFVSFDPRLPENMRLFVKRLHRDDARIAELEAEVSEFLTEIDATVAELIRKYGLPGALAA</sequence>
<dbReference type="PANTHER" id="PTHR46609:SF6">
    <property type="entry name" value="EXONUCLEASE, PHAGE-TYPE_RECB, C-TERMINAL DOMAIN-CONTAINING PROTEIN-RELATED"/>
    <property type="match status" value="1"/>
</dbReference>
<proteinExistence type="predicted"/>
<gene>
    <name evidence="2" type="ORF">VW35_01000</name>
</gene>
<evidence type="ECO:0000259" key="1">
    <source>
        <dbReference type="Pfam" id="PF09588"/>
    </source>
</evidence>
<dbReference type="GO" id="GO:0004527">
    <property type="term" value="F:exonuclease activity"/>
    <property type="evidence" value="ECO:0007669"/>
    <property type="project" value="UniProtKB-KW"/>
</dbReference>
<dbReference type="InterPro" id="IPR017482">
    <property type="entry name" value="Lambda-type_endonuclease"/>
</dbReference>
<dbReference type="PATRIC" id="fig|361041.3.peg.3590"/>
<dbReference type="NCBIfam" id="TIGR03033">
    <property type="entry name" value="phage_rel_nuc"/>
    <property type="match status" value="1"/>
</dbReference>
<dbReference type="InterPro" id="IPR019080">
    <property type="entry name" value="YqaJ_viral_recombinase"/>
</dbReference>
<accession>A0A0F5LGW6</accession>
<dbReference type="Pfam" id="PF09588">
    <property type="entry name" value="YqaJ"/>
    <property type="match status" value="1"/>
</dbReference>
<dbReference type="PANTHER" id="PTHR46609">
    <property type="entry name" value="EXONUCLEASE, PHAGE-TYPE/RECB, C-TERMINAL DOMAIN-CONTAINING PROTEIN"/>
    <property type="match status" value="1"/>
</dbReference>
<evidence type="ECO:0000313" key="2">
    <source>
        <dbReference type="EMBL" id="KKB80817.1"/>
    </source>
</evidence>
<protein>
    <submittedName>
        <fullName evidence="2">Exonuclease</fullName>
    </submittedName>
</protein>
<name>A0A0F5LGW6_9HYPH</name>
<dbReference type="Proteomes" id="UP000033514">
    <property type="component" value="Unassembled WGS sequence"/>
</dbReference>
<dbReference type="SUPFAM" id="SSF52980">
    <property type="entry name" value="Restriction endonuclease-like"/>
    <property type="match status" value="1"/>
</dbReference>
<dbReference type="InterPro" id="IPR011335">
    <property type="entry name" value="Restrct_endonuc-II-like"/>
</dbReference>
<keyword evidence="2" id="KW-0269">Exonuclease</keyword>